<dbReference type="SUPFAM" id="SSF52540">
    <property type="entry name" value="P-loop containing nucleoside triphosphate hydrolases"/>
    <property type="match status" value="1"/>
</dbReference>
<dbReference type="GO" id="GO:0003924">
    <property type="term" value="F:GTPase activity"/>
    <property type="evidence" value="ECO:0007669"/>
    <property type="project" value="InterPro"/>
</dbReference>
<gene>
    <name evidence="4" type="primary">GBP6</name>
    <name evidence="4" type="ORF">AK812_SmicGene28531</name>
</gene>
<reference evidence="4 5" key="1">
    <citation type="submission" date="2016-02" db="EMBL/GenBank/DDBJ databases">
        <title>Genome analysis of coral dinoflagellate symbionts highlights evolutionary adaptations to a symbiotic lifestyle.</title>
        <authorList>
            <person name="Aranda M."/>
            <person name="Li Y."/>
            <person name="Liew Y.J."/>
            <person name="Baumgarten S."/>
            <person name="Simakov O."/>
            <person name="Wilson M."/>
            <person name="Piel J."/>
            <person name="Ashoor H."/>
            <person name="Bougouffa S."/>
            <person name="Bajic V.B."/>
            <person name="Ryu T."/>
            <person name="Ravasi T."/>
            <person name="Bayer T."/>
            <person name="Micklem G."/>
            <person name="Kim H."/>
            <person name="Bhak J."/>
            <person name="Lajeunesse T.C."/>
            <person name="Voolstra C.R."/>
        </authorList>
    </citation>
    <scope>NUCLEOTIDE SEQUENCE [LARGE SCALE GENOMIC DNA]</scope>
    <source>
        <strain evidence="4 5">CCMP2467</strain>
    </source>
</reference>
<dbReference type="EMBL" id="LSRX01000735">
    <property type="protein sequence ID" value="OLP89955.1"/>
    <property type="molecule type" value="Genomic_DNA"/>
</dbReference>
<dbReference type="OrthoDB" id="417996at2759"/>
<feature type="transmembrane region" description="Helical" evidence="2">
    <location>
        <begin position="144"/>
        <end position="164"/>
    </location>
</feature>
<dbReference type="CDD" id="cd00882">
    <property type="entry name" value="Ras_like_GTPase"/>
    <property type="match status" value="1"/>
</dbReference>
<feature type="transmembrane region" description="Helical" evidence="2">
    <location>
        <begin position="852"/>
        <end position="871"/>
    </location>
</feature>
<dbReference type="SUPFAM" id="SSF143597">
    <property type="entry name" value="YojJ-like"/>
    <property type="match status" value="1"/>
</dbReference>
<accession>A0A1Q9D474</accession>
<feature type="region of interest" description="Disordered" evidence="1">
    <location>
        <begin position="786"/>
        <end position="816"/>
    </location>
</feature>
<evidence type="ECO:0000259" key="3">
    <source>
        <dbReference type="Pfam" id="PF02263"/>
    </source>
</evidence>
<feature type="transmembrane region" description="Helical" evidence="2">
    <location>
        <begin position="825"/>
        <end position="846"/>
    </location>
</feature>
<proteinExistence type="predicted"/>
<dbReference type="Gene3D" id="3.40.50.300">
    <property type="entry name" value="P-loop containing nucleotide triphosphate hydrolases"/>
    <property type="match status" value="1"/>
</dbReference>
<feature type="domain" description="Guanylate-binding protein N-terminal" evidence="3">
    <location>
        <begin position="458"/>
        <end position="573"/>
    </location>
</feature>
<protein>
    <submittedName>
        <fullName evidence="4">Guanylate-binding protein 6</fullName>
    </submittedName>
</protein>
<feature type="transmembrane region" description="Helical" evidence="2">
    <location>
        <begin position="108"/>
        <end position="132"/>
    </location>
</feature>
<keyword evidence="5" id="KW-1185">Reference proteome</keyword>
<dbReference type="PANTHER" id="PTHR10751">
    <property type="entry name" value="GUANYLATE BINDING PROTEIN"/>
    <property type="match status" value="1"/>
</dbReference>
<name>A0A1Q9D474_SYMMI</name>
<keyword evidence="2" id="KW-0472">Membrane</keyword>
<evidence type="ECO:0000313" key="5">
    <source>
        <dbReference type="Proteomes" id="UP000186817"/>
    </source>
</evidence>
<feature type="compositionally biased region" description="Basic and acidic residues" evidence="1">
    <location>
        <begin position="786"/>
        <end position="796"/>
    </location>
</feature>
<dbReference type="InterPro" id="IPR015894">
    <property type="entry name" value="Guanylate-bd_N"/>
</dbReference>
<dbReference type="InterPro" id="IPR036888">
    <property type="entry name" value="DNA_integrity_DisA_N_sf"/>
</dbReference>
<keyword evidence="2" id="KW-0812">Transmembrane</keyword>
<keyword evidence="2" id="KW-1133">Transmembrane helix</keyword>
<comment type="caution">
    <text evidence="4">The sequence shown here is derived from an EMBL/GenBank/DDBJ whole genome shotgun (WGS) entry which is preliminary data.</text>
</comment>
<dbReference type="InterPro" id="IPR027417">
    <property type="entry name" value="P-loop_NTPase"/>
</dbReference>
<dbReference type="AlphaFoldDB" id="A0A1Q9D474"/>
<dbReference type="Gene3D" id="3.40.1700.10">
    <property type="entry name" value="DNA integrity scanning protein, DisA, N-terminal domain"/>
    <property type="match status" value="1"/>
</dbReference>
<dbReference type="Pfam" id="PF02263">
    <property type="entry name" value="GBP"/>
    <property type="match status" value="1"/>
</dbReference>
<evidence type="ECO:0000313" key="4">
    <source>
        <dbReference type="EMBL" id="OLP89955.1"/>
    </source>
</evidence>
<dbReference type="Proteomes" id="UP000186817">
    <property type="component" value="Unassembled WGS sequence"/>
</dbReference>
<evidence type="ECO:0000256" key="1">
    <source>
        <dbReference type="SAM" id="MobiDB-lite"/>
    </source>
</evidence>
<sequence>MIRAARKMFDWIWSKGEWIGLQFPATDYYCELHCLVVDLRPRRKASGIYEEYLAYRDRYQEWRKGGELTAEALEQQQRGVHLRNVKLDYRGFEYWYPTASIFRMRFTLAYWISVMPPGWFLLGSIFFCLGSANKLLEAYGGRIVQVWPNLLGGVAYTVGCYLSYVQLINMPTRKAESLRLLCADWNKVSERVDVPSTIGTVAFLAGAILFQIACVADAAGLGCGLPNFIGSLLFTVGGATWSEFPLSRALMMHPLQIDTICTSRLHRVRLPPSVCFSVFEHCVGIAKRLSHYEGKPTGCILVLAGAELLSGCRRLSNTPSSILRKKITDDTSEGSLRETFAADGGMLIDGQGGEILATKVRFATRPTEFSFIVEGHGTRHHEALDVACGEECVAITRSQDGYVTIFSSEHLRCSPDEARCFRVQDEPDQRESGQFKVVMDRTSLVRFDANGKMDFPRQASDALRSLQAPLQVVAFVGPGRTGKSTLAGQVVGNSLLFPAAKVLDAVTDGIDAVAIQNPGIDGTLLVLDSEGFDNVFAKSRPEVATLCLLLCSQIVCVDYDRLDDKQMTSLAKLSACREALMPSGDVAADNLDPHPPELVVVVNGSRFHDLCDSKTLEKALSSDEGNADRQGCREAVRKHFPCRHFASIPVSTHTDFETQVRALQDIVLQAPLLLTAGSGLLGEFVPANRQCFDGTMFRDLVSRSLALMNNGSFIQPRDVYQSVLRDRDERSIKLALAFFERQLPIEGVYRSGLKYQPGEAMQQVDVSHMTTEARQRLDEVLRRHYDEVERENDKKGQAPIGNPKMEEERVADGPPSYSKIQKTEWMVAGGAAGAFGGAAAGCAVVATGGLALLAMVPGAAFAGTFTGAMLGQGQTQYTKKQRFQRRRRTITNKVNGEVVRGEWLHVEYIDTEEVVDKDDVPRQLQ</sequence>
<evidence type="ECO:0000256" key="2">
    <source>
        <dbReference type="SAM" id="Phobius"/>
    </source>
</evidence>
<dbReference type="GO" id="GO:0005525">
    <property type="term" value="F:GTP binding"/>
    <property type="evidence" value="ECO:0007669"/>
    <property type="project" value="InterPro"/>
</dbReference>
<organism evidence="4 5">
    <name type="scientific">Symbiodinium microadriaticum</name>
    <name type="common">Dinoflagellate</name>
    <name type="synonym">Zooxanthella microadriatica</name>
    <dbReference type="NCBI Taxonomy" id="2951"/>
    <lineage>
        <taxon>Eukaryota</taxon>
        <taxon>Sar</taxon>
        <taxon>Alveolata</taxon>
        <taxon>Dinophyceae</taxon>
        <taxon>Suessiales</taxon>
        <taxon>Symbiodiniaceae</taxon>
        <taxon>Symbiodinium</taxon>
    </lineage>
</organism>